<proteinExistence type="predicted"/>
<dbReference type="Gene3D" id="3.40.50.150">
    <property type="entry name" value="Vaccinia Virus protein VP39"/>
    <property type="match status" value="1"/>
</dbReference>
<evidence type="ECO:0000313" key="5">
    <source>
        <dbReference type="Proteomes" id="UP000321085"/>
    </source>
</evidence>
<sequence length="317" mass="35173">MTILTQEARLIERNEVLRDVLGGLSRAQKTLPGKYLWDETGSSLFDRICHTQDYYLTRCEGALLRSTVEEIGSLVGFGATIVEFGSGASHKVRLLLDAFTAPTRYVALDISREYLEAATLRIAEDYPGIEVSPVCADYTKQISLPIQRGAAPILGFFPGSTIGNSDPAGAVAFLTRARETLGPSWFLVGADPNRDEQSLFRAYSQADGLMADLHKNLLVHLNRLLGTAFDPGDFRHEARVQHNPFRVEAHLVATKPLMYQVGDVPITFEIGESIHTDTSYKYDPGTFQSLASQAGWQPMKCWCDEQNRFCLHLLQSS</sequence>
<dbReference type="PANTHER" id="PTHR43397:SF1">
    <property type="entry name" value="ERGOTHIONEINE BIOSYNTHESIS PROTEIN 1"/>
    <property type="match status" value="1"/>
</dbReference>
<keyword evidence="5" id="KW-1185">Reference proteome</keyword>
<dbReference type="PIRSF" id="PIRSF018005">
    <property type="entry name" value="UCP018005"/>
    <property type="match status" value="1"/>
</dbReference>
<dbReference type="InterPro" id="IPR051128">
    <property type="entry name" value="EgtD_Methyltrsf_superfamily"/>
</dbReference>
<accession>A0A512BVM3</accession>
<organism evidence="4 5">
    <name type="scientific">Microvirga aerophila</name>
    <dbReference type="NCBI Taxonomy" id="670291"/>
    <lineage>
        <taxon>Bacteria</taxon>
        <taxon>Pseudomonadati</taxon>
        <taxon>Pseudomonadota</taxon>
        <taxon>Alphaproteobacteria</taxon>
        <taxon>Hyphomicrobiales</taxon>
        <taxon>Methylobacteriaceae</taxon>
        <taxon>Microvirga</taxon>
    </lineage>
</organism>
<feature type="domain" description="Histidine-specific methyltransferase SAM-dependent" evidence="3">
    <location>
        <begin position="18"/>
        <end position="315"/>
    </location>
</feature>
<keyword evidence="1 4" id="KW-0489">Methyltransferase</keyword>
<dbReference type="Proteomes" id="UP000321085">
    <property type="component" value="Unassembled WGS sequence"/>
</dbReference>
<dbReference type="GO" id="GO:0032259">
    <property type="term" value="P:methylation"/>
    <property type="evidence" value="ECO:0007669"/>
    <property type="project" value="UniProtKB-KW"/>
</dbReference>
<dbReference type="InterPro" id="IPR035094">
    <property type="entry name" value="EgtD"/>
</dbReference>
<dbReference type="PANTHER" id="PTHR43397">
    <property type="entry name" value="ERGOTHIONEINE BIOSYNTHESIS PROTEIN 1"/>
    <property type="match status" value="1"/>
</dbReference>
<dbReference type="RefSeq" id="WP_114187864.1">
    <property type="nucleotide sequence ID" value="NZ_BJYU01000053.1"/>
</dbReference>
<dbReference type="Pfam" id="PF10017">
    <property type="entry name" value="Methyltransf_33"/>
    <property type="match status" value="1"/>
</dbReference>
<keyword evidence="2 4" id="KW-0808">Transferase</keyword>
<gene>
    <name evidence="4" type="ORF">MAE02_37140</name>
</gene>
<dbReference type="OrthoDB" id="5289726at2"/>
<dbReference type="GO" id="GO:0008168">
    <property type="term" value="F:methyltransferase activity"/>
    <property type="evidence" value="ECO:0007669"/>
    <property type="project" value="UniProtKB-KW"/>
</dbReference>
<evidence type="ECO:0000256" key="2">
    <source>
        <dbReference type="ARBA" id="ARBA00022679"/>
    </source>
</evidence>
<name>A0A512BVM3_9HYPH</name>
<dbReference type="InterPro" id="IPR019257">
    <property type="entry name" value="MeTrfase_dom"/>
</dbReference>
<evidence type="ECO:0000259" key="3">
    <source>
        <dbReference type="Pfam" id="PF10017"/>
    </source>
</evidence>
<protein>
    <submittedName>
        <fullName evidence="4">Dimethylhistidine N-methyltransferase</fullName>
    </submittedName>
</protein>
<dbReference type="AlphaFoldDB" id="A0A512BVM3"/>
<evidence type="ECO:0000313" key="4">
    <source>
        <dbReference type="EMBL" id="GEO16018.1"/>
    </source>
</evidence>
<dbReference type="SUPFAM" id="SSF53335">
    <property type="entry name" value="S-adenosyl-L-methionine-dependent methyltransferases"/>
    <property type="match status" value="1"/>
</dbReference>
<dbReference type="InterPro" id="IPR029063">
    <property type="entry name" value="SAM-dependent_MTases_sf"/>
</dbReference>
<dbReference type="NCBIfam" id="TIGR03438">
    <property type="entry name" value="egtD_ergothio"/>
    <property type="match status" value="1"/>
</dbReference>
<dbReference type="InterPro" id="IPR017804">
    <property type="entry name" value="MeTrfase_EgtD-like"/>
</dbReference>
<dbReference type="EMBL" id="BJYU01000053">
    <property type="protein sequence ID" value="GEO16018.1"/>
    <property type="molecule type" value="Genomic_DNA"/>
</dbReference>
<reference evidence="4 5" key="1">
    <citation type="submission" date="2019-07" db="EMBL/GenBank/DDBJ databases">
        <title>Whole genome shotgun sequence of Microvirga aerophila NBRC 106136.</title>
        <authorList>
            <person name="Hosoyama A."/>
            <person name="Uohara A."/>
            <person name="Ohji S."/>
            <person name="Ichikawa N."/>
        </authorList>
    </citation>
    <scope>NUCLEOTIDE SEQUENCE [LARGE SCALE GENOMIC DNA]</scope>
    <source>
        <strain evidence="4 5">NBRC 106136</strain>
    </source>
</reference>
<evidence type="ECO:0000256" key="1">
    <source>
        <dbReference type="ARBA" id="ARBA00022603"/>
    </source>
</evidence>
<comment type="caution">
    <text evidence="4">The sequence shown here is derived from an EMBL/GenBank/DDBJ whole genome shotgun (WGS) entry which is preliminary data.</text>
</comment>